<dbReference type="PANTHER" id="PTHR20935">
    <property type="entry name" value="PHOSPHOGLYCERATE MUTASE-RELATED"/>
    <property type="match status" value="1"/>
</dbReference>
<organism evidence="2 3">
    <name type="scientific">Nocardiopsis suaedae</name>
    <dbReference type="NCBI Taxonomy" id="3018444"/>
    <lineage>
        <taxon>Bacteria</taxon>
        <taxon>Bacillati</taxon>
        <taxon>Actinomycetota</taxon>
        <taxon>Actinomycetes</taxon>
        <taxon>Streptosporangiales</taxon>
        <taxon>Nocardiopsidaceae</taxon>
        <taxon>Nocardiopsis</taxon>
    </lineage>
</organism>
<dbReference type="SMART" id="SM00855">
    <property type="entry name" value="PGAM"/>
    <property type="match status" value="1"/>
</dbReference>
<accession>A0ABT4TVJ8</accession>
<dbReference type="Pfam" id="PF00300">
    <property type="entry name" value="His_Phos_1"/>
    <property type="match status" value="1"/>
</dbReference>
<reference evidence="2" key="1">
    <citation type="submission" date="2023-01" db="EMBL/GenBank/DDBJ databases">
        <title>Draft genome sequence of Nocardiopsis sp. LSu2-4 isolated from halophytes.</title>
        <authorList>
            <person name="Duangmal K."/>
            <person name="Chantavorakit T."/>
        </authorList>
    </citation>
    <scope>NUCLEOTIDE SEQUENCE</scope>
    <source>
        <strain evidence="2">LSu2-4</strain>
    </source>
</reference>
<dbReference type="Gene3D" id="3.40.50.1240">
    <property type="entry name" value="Phosphoglycerate mutase-like"/>
    <property type="match status" value="1"/>
</dbReference>
<sequence>MTGTLVIVRHAKAEHGHGDDHARRLTGKGRAQAQAAGKLLADAGIVPEQVICSTSARTRETLELALEQMPGRPQVDYEDAAYGADDHGLYELVNRVPQDVGTVMLVGHNPAVAQMASSFLDEEAYGGYVAFPPGSVAVVRMEVDWLYAAPGTGAGRLLTG</sequence>
<protein>
    <submittedName>
        <fullName evidence="2">Histidine phosphatase family protein</fullName>
    </submittedName>
</protein>
<dbReference type="Proteomes" id="UP001165685">
    <property type="component" value="Unassembled WGS sequence"/>
</dbReference>
<dbReference type="CDD" id="cd07067">
    <property type="entry name" value="HP_PGM_like"/>
    <property type="match status" value="1"/>
</dbReference>
<evidence type="ECO:0000256" key="1">
    <source>
        <dbReference type="ARBA" id="ARBA00022801"/>
    </source>
</evidence>
<dbReference type="InterPro" id="IPR029033">
    <property type="entry name" value="His_PPase_superfam"/>
</dbReference>
<evidence type="ECO:0000313" key="2">
    <source>
        <dbReference type="EMBL" id="MDA2808235.1"/>
    </source>
</evidence>
<evidence type="ECO:0000313" key="3">
    <source>
        <dbReference type="Proteomes" id="UP001165685"/>
    </source>
</evidence>
<gene>
    <name evidence="2" type="ORF">O4U47_27245</name>
</gene>
<proteinExistence type="predicted"/>
<dbReference type="InterPro" id="IPR051021">
    <property type="entry name" value="Mito_Ser/Thr_phosphatase"/>
</dbReference>
<keyword evidence="1" id="KW-0378">Hydrolase</keyword>
<keyword evidence="3" id="KW-1185">Reference proteome</keyword>
<dbReference type="SUPFAM" id="SSF53254">
    <property type="entry name" value="Phosphoglycerate mutase-like"/>
    <property type="match status" value="1"/>
</dbReference>
<dbReference type="RefSeq" id="WP_270680836.1">
    <property type="nucleotide sequence ID" value="NZ_JAQFWP010000075.1"/>
</dbReference>
<dbReference type="InterPro" id="IPR013078">
    <property type="entry name" value="His_Pase_superF_clade-1"/>
</dbReference>
<dbReference type="EMBL" id="JAQFWP010000075">
    <property type="protein sequence ID" value="MDA2808235.1"/>
    <property type="molecule type" value="Genomic_DNA"/>
</dbReference>
<dbReference type="PANTHER" id="PTHR20935:SF1">
    <property type="entry name" value="SLL1549 PROTEIN"/>
    <property type="match status" value="1"/>
</dbReference>
<comment type="caution">
    <text evidence="2">The sequence shown here is derived from an EMBL/GenBank/DDBJ whole genome shotgun (WGS) entry which is preliminary data.</text>
</comment>
<name>A0ABT4TVJ8_9ACTN</name>